<dbReference type="Gene3D" id="2.120.10.80">
    <property type="entry name" value="Kelch-type beta propeller"/>
    <property type="match status" value="1"/>
</dbReference>
<dbReference type="InterPro" id="IPR011043">
    <property type="entry name" value="Gal_Oxase/kelch_b-propeller"/>
</dbReference>
<dbReference type="EMBL" id="ASPP01025129">
    <property type="protein sequence ID" value="ETO08344.1"/>
    <property type="molecule type" value="Genomic_DNA"/>
</dbReference>
<evidence type="ECO:0000313" key="2">
    <source>
        <dbReference type="Proteomes" id="UP000023152"/>
    </source>
</evidence>
<evidence type="ECO:0008006" key="3">
    <source>
        <dbReference type="Google" id="ProtNLM"/>
    </source>
</evidence>
<proteinExistence type="predicted"/>
<protein>
    <recommendedName>
        <fullName evidence="3">Kelch motif family protein</fullName>
    </recommendedName>
</protein>
<name>X6M319_RETFI</name>
<accession>X6M319</accession>
<dbReference type="Proteomes" id="UP000023152">
    <property type="component" value="Unassembled WGS sequence"/>
</dbReference>
<dbReference type="AlphaFoldDB" id="X6M319"/>
<dbReference type="SUPFAM" id="SSF50965">
    <property type="entry name" value="Galactose oxidase, central domain"/>
    <property type="match status" value="1"/>
</dbReference>
<evidence type="ECO:0000313" key="1">
    <source>
        <dbReference type="EMBL" id="ETO08344.1"/>
    </source>
</evidence>
<gene>
    <name evidence="1" type="ORF">RFI_29045</name>
</gene>
<keyword evidence="2" id="KW-1185">Reference proteome</keyword>
<organism evidence="1 2">
    <name type="scientific">Reticulomyxa filosa</name>
    <dbReference type="NCBI Taxonomy" id="46433"/>
    <lineage>
        <taxon>Eukaryota</taxon>
        <taxon>Sar</taxon>
        <taxon>Rhizaria</taxon>
        <taxon>Retaria</taxon>
        <taxon>Foraminifera</taxon>
        <taxon>Monothalamids</taxon>
        <taxon>Reticulomyxidae</taxon>
        <taxon>Reticulomyxa</taxon>
    </lineage>
</organism>
<sequence length="382" mass="44113">MANQNTTQKSLERQIEQIQSLITPFQTLKVLPIPLSQPQCVSHKHEILICGSTNEKACYSYHTIKNEYKFICEYPNNVSLLGYCVVKLVDNNNNKDSNQITLLSFGSNEREKDRHSLDESKELNKSNNYNQWVPFTDNHNNPIIIGSDSDVYKQVCAVIGGRNNNLLFITYQYHNISVFDLNILQFIKHDDLPINISLSHHCFVSKSENGQGQEMMKTNKQNCQMLLFCRSIGLSIEYDEDNNTFQFHELPVYDEIAQLFVCACVCINDIILFFGGWSLGYAPNSVHKYSIRENKWMAFEKTLPSSLRDCTAVLSEDNHIHIIGGSDDEWKPLFTHINAKVCVWDASQLSANEMKFIIQYWIRVLKIKLGWIDEFNKIVINY</sequence>
<feature type="non-terminal residue" evidence="1">
    <location>
        <position position="382"/>
    </location>
</feature>
<reference evidence="1 2" key="1">
    <citation type="journal article" date="2013" name="Curr. Biol.">
        <title>The Genome of the Foraminiferan Reticulomyxa filosa.</title>
        <authorList>
            <person name="Glockner G."/>
            <person name="Hulsmann N."/>
            <person name="Schleicher M."/>
            <person name="Noegel A.A."/>
            <person name="Eichinger L."/>
            <person name="Gallinger C."/>
            <person name="Pawlowski J."/>
            <person name="Sierra R."/>
            <person name="Euteneuer U."/>
            <person name="Pillet L."/>
            <person name="Moustafa A."/>
            <person name="Platzer M."/>
            <person name="Groth M."/>
            <person name="Szafranski K."/>
            <person name="Schliwa M."/>
        </authorList>
    </citation>
    <scope>NUCLEOTIDE SEQUENCE [LARGE SCALE GENOMIC DNA]</scope>
</reference>
<dbReference type="InterPro" id="IPR015915">
    <property type="entry name" value="Kelch-typ_b-propeller"/>
</dbReference>
<comment type="caution">
    <text evidence="1">The sequence shown here is derived from an EMBL/GenBank/DDBJ whole genome shotgun (WGS) entry which is preliminary data.</text>
</comment>